<dbReference type="EMBL" id="MIJZ01000001">
    <property type="protein sequence ID" value="OEG14023.1"/>
    <property type="molecule type" value="Genomic_DNA"/>
</dbReference>
<dbReference type="SMART" id="SM00871">
    <property type="entry name" value="AraC_E_bind"/>
    <property type="match status" value="1"/>
</dbReference>
<evidence type="ECO:0000259" key="1">
    <source>
        <dbReference type="SMART" id="SM00871"/>
    </source>
</evidence>
<name>A0A1E5GMU2_9ENTE</name>
<gene>
    <name evidence="2" type="ORF">BCR21_03255</name>
</gene>
<dbReference type="Pfam" id="PF06445">
    <property type="entry name" value="GyrI-like"/>
    <property type="match status" value="1"/>
</dbReference>
<dbReference type="PANTHER" id="PTHR40055:SF1">
    <property type="entry name" value="TRANSCRIPTIONAL REGULATOR YGIV-RELATED"/>
    <property type="match status" value="1"/>
</dbReference>
<comment type="caution">
    <text evidence="2">The sequence shown here is derived from an EMBL/GenBank/DDBJ whole genome shotgun (WGS) entry which is preliminary data.</text>
</comment>
<reference evidence="3" key="1">
    <citation type="submission" date="2016-09" db="EMBL/GenBank/DDBJ databases">
        <authorList>
            <person name="Gulvik C.A."/>
        </authorList>
    </citation>
    <scope>NUCLEOTIDE SEQUENCE [LARGE SCALE GENOMIC DNA]</scope>
    <source>
        <strain evidence="3">DSM 23328</strain>
    </source>
</reference>
<evidence type="ECO:0000313" key="2">
    <source>
        <dbReference type="EMBL" id="OEG14023.1"/>
    </source>
</evidence>
<dbReference type="InterPro" id="IPR029442">
    <property type="entry name" value="GyrI-like"/>
</dbReference>
<dbReference type="PANTHER" id="PTHR40055">
    <property type="entry name" value="TRANSCRIPTIONAL REGULATOR YGIV-RELATED"/>
    <property type="match status" value="1"/>
</dbReference>
<organism evidence="2 3">
    <name type="scientific">Enterococcus ureasiticus</name>
    <dbReference type="NCBI Taxonomy" id="903984"/>
    <lineage>
        <taxon>Bacteria</taxon>
        <taxon>Bacillati</taxon>
        <taxon>Bacillota</taxon>
        <taxon>Bacilli</taxon>
        <taxon>Lactobacillales</taxon>
        <taxon>Enterococcaceae</taxon>
        <taxon>Enterococcus</taxon>
    </lineage>
</organism>
<evidence type="ECO:0000313" key="3">
    <source>
        <dbReference type="Proteomes" id="UP000094068"/>
    </source>
</evidence>
<proteinExistence type="predicted"/>
<dbReference type="Proteomes" id="UP000094068">
    <property type="component" value="Unassembled WGS sequence"/>
</dbReference>
<dbReference type="AlphaFoldDB" id="A0A1E5GMU2"/>
<dbReference type="InterPro" id="IPR010499">
    <property type="entry name" value="AraC_E-bd"/>
</dbReference>
<sequence>MNIKQIPETKIIYMRRTGVYGIENKNLMENFKKWLKDNNLFNSDSVILAIPRDNPQTTDPKNCRYDVALVVNSFNDIEQLDINNDVLESGKYAIFTVEHTEEAIIKAMGNMFSEIDSEGHSLNARQPIIERYAVKMVENNKCEICVPLS</sequence>
<dbReference type="InterPro" id="IPR011256">
    <property type="entry name" value="Reg_factor_effector_dom_sf"/>
</dbReference>
<dbReference type="Gene3D" id="3.20.80.10">
    <property type="entry name" value="Regulatory factor, effector binding domain"/>
    <property type="match status" value="1"/>
</dbReference>
<accession>A0A1E5GMU2</accession>
<dbReference type="RefSeq" id="WP_069645073.1">
    <property type="nucleotide sequence ID" value="NZ_MIJZ01000001.1"/>
</dbReference>
<dbReference type="SUPFAM" id="SSF55136">
    <property type="entry name" value="Probable bacterial effector-binding domain"/>
    <property type="match status" value="1"/>
</dbReference>
<protein>
    <recommendedName>
        <fullName evidence="1">AraC effector-binding domain-containing protein</fullName>
    </recommendedName>
</protein>
<keyword evidence="3" id="KW-1185">Reference proteome</keyword>
<feature type="domain" description="AraC effector-binding" evidence="1">
    <location>
        <begin position="1"/>
        <end position="149"/>
    </location>
</feature>
<dbReference type="OrthoDB" id="5337216at2"/>
<dbReference type="STRING" id="903984.BCR21_03255"/>
<dbReference type="InterPro" id="IPR050908">
    <property type="entry name" value="SmbC-like"/>
</dbReference>